<dbReference type="EMBL" id="JYDS01000007">
    <property type="protein sequence ID" value="KRZ33771.1"/>
    <property type="molecule type" value="Genomic_DNA"/>
</dbReference>
<comment type="caution">
    <text evidence="1">The sequence shown here is derived from an EMBL/GenBank/DDBJ whole genome shotgun (WGS) entry which is preliminary data.</text>
</comment>
<proteinExistence type="predicted"/>
<sequence>MSGVQEPTVQQPASSRLQFEASSLAGGHSCMSNLLLLLLSRKVVDQNSCMAMTMKAGNVLSFTDRKRNLTTANSWPTSFYLCQSAFFLLSAQGWLSSLLVAL</sequence>
<name>A0A0V1JFJ0_TRIPS</name>
<accession>A0A0V1JFJ0</accession>
<dbReference type="AlphaFoldDB" id="A0A0V1JFJ0"/>
<reference evidence="1 2" key="1">
    <citation type="submission" date="2015-01" db="EMBL/GenBank/DDBJ databases">
        <title>Evolution of Trichinella species and genotypes.</title>
        <authorList>
            <person name="Korhonen P.K."/>
            <person name="Edoardo P."/>
            <person name="Giuseppe L.R."/>
            <person name="Gasser R.B."/>
        </authorList>
    </citation>
    <scope>NUCLEOTIDE SEQUENCE [LARGE SCALE GENOMIC DNA]</scope>
    <source>
        <strain evidence="1">ISS588</strain>
    </source>
</reference>
<organism evidence="1 2">
    <name type="scientific">Trichinella pseudospiralis</name>
    <name type="common">Parasitic roundworm</name>
    <dbReference type="NCBI Taxonomy" id="6337"/>
    <lineage>
        <taxon>Eukaryota</taxon>
        <taxon>Metazoa</taxon>
        <taxon>Ecdysozoa</taxon>
        <taxon>Nematoda</taxon>
        <taxon>Enoplea</taxon>
        <taxon>Dorylaimia</taxon>
        <taxon>Trichinellida</taxon>
        <taxon>Trichinellidae</taxon>
        <taxon>Trichinella</taxon>
    </lineage>
</organism>
<keyword evidence="2" id="KW-1185">Reference proteome</keyword>
<evidence type="ECO:0000313" key="2">
    <source>
        <dbReference type="Proteomes" id="UP000054805"/>
    </source>
</evidence>
<gene>
    <name evidence="1" type="ORF">T4B_13996</name>
</gene>
<protein>
    <submittedName>
        <fullName evidence="1">Uncharacterized protein</fullName>
    </submittedName>
</protein>
<evidence type="ECO:0000313" key="1">
    <source>
        <dbReference type="EMBL" id="KRZ33771.1"/>
    </source>
</evidence>
<dbReference type="Proteomes" id="UP000054805">
    <property type="component" value="Unassembled WGS sequence"/>
</dbReference>